<dbReference type="EMBL" id="MCBR01018748">
    <property type="protein sequence ID" value="RKF57747.1"/>
    <property type="molecule type" value="Genomic_DNA"/>
</dbReference>
<feature type="chain" id="PRO_5019034074" description="Tetratricopeptide repeat and J domain-containing co-chaperone DNJ1" evidence="9">
    <location>
        <begin position="24"/>
        <end position="522"/>
    </location>
</feature>
<proteinExistence type="predicted"/>
<dbReference type="SUPFAM" id="SSF46565">
    <property type="entry name" value="Chaperone J-domain"/>
    <property type="match status" value="1"/>
</dbReference>
<dbReference type="GO" id="GO:0051087">
    <property type="term" value="F:protein-folding chaperone binding"/>
    <property type="evidence" value="ECO:0007669"/>
    <property type="project" value="TreeGrafter"/>
</dbReference>
<dbReference type="CDD" id="cd06257">
    <property type="entry name" value="DnaJ"/>
    <property type="match status" value="1"/>
</dbReference>
<evidence type="ECO:0000313" key="12">
    <source>
        <dbReference type="Proteomes" id="UP000285405"/>
    </source>
</evidence>
<evidence type="ECO:0000256" key="2">
    <source>
        <dbReference type="ARBA" id="ARBA00022729"/>
    </source>
</evidence>
<dbReference type="AlphaFoldDB" id="A0A420HJZ6"/>
<sequence>MIANLTTRTLAALLTSSLSLVLALSSHDFPSDTPISSLIDSANKHLANGQTNDALLYYDVAIARDPRNYLTYFKRGATYLSLGKISKACADFDEVLSIKPGFEGALAQRAKIKARIGEWEASKKDYLAHGNSVQDLALVEEARKASILANNAENLGKWEECIVQSSKAIEVASRMLALRLTRANCRIQNGEKREGIMDLKHVLQIQPGMTESHLQISATLFYDLADMEQGVDQIRNCLHYDQDLKSCKKLYHRERALEKQINLVKKNLERKQYVTSLKTLIPSSSGVGLIQEIKDDIKELREAGTIAGKSTNKLLGLLLGLTCEAYFKASIQKNFHKARAWCNEALEYEQNNLYGLLSQAQKQIEAEHYEAAIKILTEASKHHTDSHEIKQMLQDAQVNLKRSKTKDYYSVLGLPRDADSLQIKSAYRRLIKKHHPDKAHKQGVSKEEAEKKMAAINEAHEVLSDPELKKRYDDGHDPNDHEQYHQRPFEQNGWYSSESFQSSDFGSYPFRNEFYEGQFFFN</sequence>
<dbReference type="Proteomes" id="UP000285405">
    <property type="component" value="Unassembled WGS sequence"/>
</dbReference>
<dbReference type="SMART" id="SM00028">
    <property type="entry name" value="TPR"/>
    <property type="match status" value="6"/>
</dbReference>
<reference evidence="11 12" key="1">
    <citation type="journal article" date="2018" name="BMC Genomics">
        <title>Comparative genome analyses reveal sequence features reflecting distinct modes of host-adaptation between dicot and monocot powdery mildew.</title>
        <authorList>
            <person name="Wu Y."/>
            <person name="Ma X."/>
            <person name="Pan Z."/>
            <person name="Kale S.D."/>
            <person name="Song Y."/>
            <person name="King H."/>
            <person name="Zhang Q."/>
            <person name="Presley C."/>
            <person name="Deng X."/>
            <person name="Wei C.I."/>
            <person name="Xiao S."/>
        </authorList>
    </citation>
    <scope>NUCLEOTIDE SEQUENCE [LARGE SCALE GENOMIC DNA]</scope>
    <source>
        <strain evidence="11">UCSC1</strain>
    </source>
</reference>
<dbReference type="PROSITE" id="PS50076">
    <property type="entry name" value="DNAJ_2"/>
    <property type="match status" value="1"/>
</dbReference>
<evidence type="ECO:0000256" key="9">
    <source>
        <dbReference type="SAM" id="SignalP"/>
    </source>
</evidence>
<dbReference type="InterPro" id="IPR036869">
    <property type="entry name" value="J_dom_sf"/>
</dbReference>
<feature type="domain" description="J" evidence="10">
    <location>
        <begin position="407"/>
        <end position="476"/>
    </location>
</feature>
<protein>
    <recommendedName>
        <fullName evidence="6">Tetratricopeptide repeat and J domain-containing co-chaperone DNJ1</fullName>
    </recommendedName>
</protein>
<evidence type="ECO:0000256" key="6">
    <source>
        <dbReference type="ARBA" id="ARBA00073740"/>
    </source>
</evidence>
<dbReference type="Pfam" id="PF00226">
    <property type="entry name" value="DnaJ"/>
    <property type="match status" value="1"/>
</dbReference>
<dbReference type="SMART" id="SM00271">
    <property type="entry name" value="DnaJ"/>
    <property type="match status" value="1"/>
</dbReference>
<evidence type="ECO:0000256" key="4">
    <source>
        <dbReference type="ARBA" id="ARBA00022803"/>
    </source>
</evidence>
<evidence type="ECO:0000256" key="5">
    <source>
        <dbReference type="ARBA" id="ARBA00022824"/>
    </source>
</evidence>
<dbReference type="InterPro" id="IPR051727">
    <property type="entry name" value="DnaJ_C3_Co-chaperones"/>
</dbReference>
<feature type="region of interest" description="Disordered" evidence="8">
    <location>
        <begin position="464"/>
        <end position="484"/>
    </location>
</feature>
<feature type="repeat" description="TPR" evidence="7">
    <location>
        <begin position="69"/>
        <end position="102"/>
    </location>
</feature>
<comment type="caution">
    <text evidence="11">The sequence shown here is derived from an EMBL/GenBank/DDBJ whole genome shotgun (WGS) entry which is preliminary data.</text>
</comment>
<keyword evidence="3" id="KW-0677">Repeat</keyword>
<keyword evidence="4 7" id="KW-0802">TPR repeat</keyword>
<accession>A0A420HJZ6</accession>
<dbReference type="InterPro" id="IPR001623">
    <property type="entry name" value="DnaJ_domain"/>
</dbReference>
<gene>
    <name evidence="11" type="ORF">GcC1_187013</name>
</gene>
<dbReference type="PROSITE" id="PS50005">
    <property type="entry name" value="TPR"/>
    <property type="match status" value="1"/>
</dbReference>
<dbReference type="GO" id="GO:0005788">
    <property type="term" value="C:endoplasmic reticulum lumen"/>
    <property type="evidence" value="ECO:0007669"/>
    <property type="project" value="UniProtKB-SubCell"/>
</dbReference>
<evidence type="ECO:0000313" key="11">
    <source>
        <dbReference type="EMBL" id="RKF57747.1"/>
    </source>
</evidence>
<dbReference type="PANTHER" id="PTHR44140:SF2">
    <property type="entry name" value="LD25575P"/>
    <property type="match status" value="1"/>
</dbReference>
<dbReference type="PANTHER" id="PTHR44140">
    <property type="entry name" value="LD25575P"/>
    <property type="match status" value="1"/>
</dbReference>
<dbReference type="FunFam" id="1.25.40.10:FF:000224">
    <property type="entry name" value="DnaJ and TPR domain protein"/>
    <property type="match status" value="1"/>
</dbReference>
<name>A0A420HJZ6_9PEZI</name>
<dbReference type="GO" id="GO:0051787">
    <property type="term" value="F:misfolded protein binding"/>
    <property type="evidence" value="ECO:0007669"/>
    <property type="project" value="TreeGrafter"/>
</dbReference>
<evidence type="ECO:0000256" key="7">
    <source>
        <dbReference type="PROSITE-ProRule" id="PRU00339"/>
    </source>
</evidence>
<evidence type="ECO:0000259" key="10">
    <source>
        <dbReference type="PROSITE" id="PS50076"/>
    </source>
</evidence>
<keyword evidence="2 9" id="KW-0732">Signal</keyword>
<organism evidence="11 12">
    <name type="scientific">Golovinomyces cichoracearum</name>
    <dbReference type="NCBI Taxonomy" id="62708"/>
    <lineage>
        <taxon>Eukaryota</taxon>
        <taxon>Fungi</taxon>
        <taxon>Dikarya</taxon>
        <taxon>Ascomycota</taxon>
        <taxon>Pezizomycotina</taxon>
        <taxon>Leotiomycetes</taxon>
        <taxon>Erysiphales</taxon>
        <taxon>Erysiphaceae</taxon>
        <taxon>Golovinomyces</taxon>
    </lineage>
</organism>
<dbReference type="PRINTS" id="PR00625">
    <property type="entry name" value="JDOMAIN"/>
</dbReference>
<evidence type="ECO:0000256" key="8">
    <source>
        <dbReference type="SAM" id="MobiDB-lite"/>
    </source>
</evidence>
<dbReference type="OrthoDB" id="1726119at2759"/>
<keyword evidence="5" id="KW-0256">Endoplasmic reticulum</keyword>
<dbReference type="SUPFAM" id="SSF48452">
    <property type="entry name" value="TPR-like"/>
    <property type="match status" value="2"/>
</dbReference>
<dbReference type="InterPro" id="IPR019734">
    <property type="entry name" value="TPR_rpt"/>
</dbReference>
<dbReference type="Pfam" id="PF13431">
    <property type="entry name" value="TPR_17"/>
    <property type="match status" value="1"/>
</dbReference>
<evidence type="ECO:0000256" key="3">
    <source>
        <dbReference type="ARBA" id="ARBA00022737"/>
    </source>
</evidence>
<feature type="signal peptide" evidence="9">
    <location>
        <begin position="1"/>
        <end position="23"/>
    </location>
</feature>
<dbReference type="GO" id="GO:0034975">
    <property type="term" value="P:protein folding in endoplasmic reticulum"/>
    <property type="evidence" value="ECO:0007669"/>
    <property type="project" value="TreeGrafter"/>
</dbReference>
<comment type="subcellular location">
    <subcellularLocation>
        <location evidence="1">Endoplasmic reticulum lumen</location>
    </subcellularLocation>
</comment>
<dbReference type="Gene3D" id="1.10.287.110">
    <property type="entry name" value="DnaJ domain"/>
    <property type="match status" value="1"/>
</dbReference>
<dbReference type="InterPro" id="IPR011990">
    <property type="entry name" value="TPR-like_helical_dom_sf"/>
</dbReference>
<dbReference type="Gene3D" id="1.25.40.10">
    <property type="entry name" value="Tetratricopeptide repeat domain"/>
    <property type="match status" value="1"/>
</dbReference>
<evidence type="ECO:0000256" key="1">
    <source>
        <dbReference type="ARBA" id="ARBA00004319"/>
    </source>
</evidence>